<sequence>MAHAKRSEFTEAEQQLAAVAKALSHPARVAIVRLLAARNACVCGELVSELPLSQSTVSQHLKELRAAGLVQGEISGPRTCYCLAPAGWELARRLWGELLAALPPEASSCDC</sequence>
<dbReference type="SMART" id="SM00418">
    <property type="entry name" value="HTH_ARSR"/>
    <property type="match status" value="1"/>
</dbReference>
<dbReference type="PANTHER" id="PTHR33154:SF15">
    <property type="entry name" value="REGULATORY PROTEIN ARSR"/>
    <property type="match status" value="1"/>
</dbReference>
<keyword evidence="2" id="KW-0238">DNA-binding</keyword>
<evidence type="ECO:0000313" key="5">
    <source>
        <dbReference type="EMBL" id="MDO7877128.1"/>
    </source>
</evidence>
<keyword evidence="1" id="KW-0805">Transcription regulation</keyword>
<organism evidence="5 6">
    <name type="scientific">Hymenobacter aranciens</name>
    <dbReference type="NCBI Taxonomy" id="3063996"/>
    <lineage>
        <taxon>Bacteria</taxon>
        <taxon>Pseudomonadati</taxon>
        <taxon>Bacteroidota</taxon>
        <taxon>Cytophagia</taxon>
        <taxon>Cytophagales</taxon>
        <taxon>Hymenobacteraceae</taxon>
        <taxon>Hymenobacter</taxon>
    </lineage>
</organism>
<keyword evidence="3" id="KW-0804">Transcription</keyword>
<evidence type="ECO:0000256" key="1">
    <source>
        <dbReference type="ARBA" id="ARBA00023015"/>
    </source>
</evidence>
<keyword evidence="6" id="KW-1185">Reference proteome</keyword>
<dbReference type="PANTHER" id="PTHR33154">
    <property type="entry name" value="TRANSCRIPTIONAL REGULATOR, ARSR FAMILY"/>
    <property type="match status" value="1"/>
</dbReference>
<evidence type="ECO:0000256" key="2">
    <source>
        <dbReference type="ARBA" id="ARBA00023125"/>
    </source>
</evidence>
<dbReference type="Pfam" id="PF01022">
    <property type="entry name" value="HTH_5"/>
    <property type="match status" value="1"/>
</dbReference>
<dbReference type="PROSITE" id="PS50987">
    <property type="entry name" value="HTH_ARSR_2"/>
    <property type="match status" value="1"/>
</dbReference>
<reference evidence="5" key="1">
    <citation type="submission" date="2023-07" db="EMBL/GenBank/DDBJ databases">
        <authorList>
            <person name="Kim M.K."/>
        </authorList>
    </citation>
    <scope>NUCLEOTIDE SEQUENCE</scope>
    <source>
        <strain evidence="5">ASUV-10-1</strain>
    </source>
</reference>
<dbReference type="SUPFAM" id="SSF46785">
    <property type="entry name" value="Winged helix' DNA-binding domain"/>
    <property type="match status" value="1"/>
</dbReference>
<dbReference type="NCBIfam" id="NF033788">
    <property type="entry name" value="HTH_metalloreg"/>
    <property type="match status" value="1"/>
</dbReference>
<evidence type="ECO:0000256" key="3">
    <source>
        <dbReference type="ARBA" id="ARBA00023163"/>
    </source>
</evidence>
<accession>A0ABT9BFT2</accession>
<evidence type="ECO:0000259" key="4">
    <source>
        <dbReference type="PROSITE" id="PS50987"/>
    </source>
</evidence>
<feature type="domain" description="HTH arsR-type" evidence="4">
    <location>
        <begin position="8"/>
        <end position="105"/>
    </location>
</feature>
<dbReference type="InterPro" id="IPR036388">
    <property type="entry name" value="WH-like_DNA-bd_sf"/>
</dbReference>
<comment type="caution">
    <text evidence="5">The sequence shown here is derived from an EMBL/GenBank/DDBJ whole genome shotgun (WGS) entry which is preliminary data.</text>
</comment>
<dbReference type="Proteomes" id="UP001176429">
    <property type="component" value="Unassembled WGS sequence"/>
</dbReference>
<gene>
    <name evidence="5" type="ORF">Q5H93_20450</name>
</gene>
<dbReference type="RefSeq" id="WP_305008548.1">
    <property type="nucleotide sequence ID" value="NZ_JAUQSY010000016.1"/>
</dbReference>
<dbReference type="EMBL" id="JAUQSY010000016">
    <property type="protein sequence ID" value="MDO7877128.1"/>
    <property type="molecule type" value="Genomic_DNA"/>
</dbReference>
<protein>
    <submittedName>
        <fullName evidence="5">Metalloregulator ArsR/SmtB family transcription factor</fullName>
    </submittedName>
</protein>
<dbReference type="Gene3D" id="1.10.10.10">
    <property type="entry name" value="Winged helix-like DNA-binding domain superfamily/Winged helix DNA-binding domain"/>
    <property type="match status" value="1"/>
</dbReference>
<dbReference type="InterPro" id="IPR001845">
    <property type="entry name" value="HTH_ArsR_DNA-bd_dom"/>
</dbReference>
<proteinExistence type="predicted"/>
<dbReference type="InterPro" id="IPR036390">
    <property type="entry name" value="WH_DNA-bd_sf"/>
</dbReference>
<dbReference type="CDD" id="cd00090">
    <property type="entry name" value="HTH_ARSR"/>
    <property type="match status" value="1"/>
</dbReference>
<evidence type="ECO:0000313" key="6">
    <source>
        <dbReference type="Proteomes" id="UP001176429"/>
    </source>
</evidence>
<name>A0ABT9BFT2_9BACT</name>
<dbReference type="InterPro" id="IPR011991">
    <property type="entry name" value="ArsR-like_HTH"/>
</dbReference>
<dbReference type="PRINTS" id="PR00778">
    <property type="entry name" value="HTHARSR"/>
</dbReference>
<dbReference type="InterPro" id="IPR051081">
    <property type="entry name" value="HTH_MetalResp_TranReg"/>
</dbReference>